<name>A0A5J5HQ95_9BACI</name>
<dbReference type="EMBL" id="VYKL01000026">
    <property type="protein sequence ID" value="KAA9021669.1"/>
    <property type="molecule type" value="Genomic_DNA"/>
</dbReference>
<dbReference type="AlphaFoldDB" id="A0A5J5HQ95"/>
<dbReference type="Proteomes" id="UP000326671">
    <property type="component" value="Unassembled WGS sequence"/>
</dbReference>
<dbReference type="PANTHER" id="PTHR31088">
    <property type="entry name" value="MEMBRANE-ASSOCIATED PROTEIN VIPP1, CHLOROPLASTIC"/>
    <property type="match status" value="1"/>
</dbReference>
<protein>
    <submittedName>
        <fullName evidence="3">PspA/IM30 family protein</fullName>
    </submittedName>
</protein>
<evidence type="ECO:0000313" key="4">
    <source>
        <dbReference type="Proteomes" id="UP000326671"/>
    </source>
</evidence>
<comment type="similarity">
    <text evidence="1">Belongs to the PspA/Vipp/IM30 family.</text>
</comment>
<sequence>MGQHSSLKEEIKIMGIFKRIKDMASADIHNRLNKIEDPIGMMKHYLSELEKDIQQGKNTLSQQLFVVKKYEALIAETNETIDKRANQAELAISQNEDDMAKMFIEEKINQENRLAFYQTQLDSVKKQTEVFMQQLERLKEKYEELTNRKLTLISRAAAAKASSHFDQSVTPLNPDNALKGFSRAEDKILEMEAKASVHHYFITSATVDHTKNLPSLLNAQVETELAKLKEGLAKKA</sequence>
<evidence type="ECO:0000313" key="3">
    <source>
        <dbReference type="EMBL" id="KAA9021669.1"/>
    </source>
</evidence>
<dbReference type="OrthoDB" id="9779630at2"/>
<evidence type="ECO:0000256" key="1">
    <source>
        <dbReference type="ARBA" id="ARBA00043985"/>
    </source>
</evidence>
<accession>A0A5J5HQ95</accession>
<keyword evidence="2" id="KW-0175">Coiled coil</keyword>
<proteinExistence type="inferred from homology"/>
<dbReference type="InterPro" id="IPR007157">
    <property type="entry name" value="PspA_VIPP1"/>
</dbReference>
<reference evidence="3 4" key="1">
    <citation type="submission" date="2019-09" db="EMBL/GenBank/DDBJ databases">
        <title>Whole genome sequences of isolates from the Mars Exploration Rovers.</title>
        <authorList>
            <person name="Seuylemezian A."/>
            <person name="Vaishampayan P."/>
        </authorList>
    </citation>
    <scope>NUCLEOTIDE SEQUENCE [LARGE SCALE GENOMIC DNA]</scope>
    <source>
        <strain evidence="3 4">MER_TA_151</strain>
    </source>
</reference>
<dbReference type="PANTHER" id="PTHR31088:SF6">
    <property type="entry name" value="PHAGE SHOCK PROTEIN A"/>
    <property type="match status" value="1"/>
</dbReference>
<keyword evidence="4" id="KW-1185">Reference proteome</keyword>
<feature type="coiled-coil region" evidence="2">
    <location>
        <begin position="107"/>
        <end position="155"/>
    </location>
</feature>
<gene>
    <name evidence="3" type="ORF">F4V44_16925</name>
</gene>
<organism evidence="3 4">
    <name type="scientific">Niallia endozanthoxylica</name>
    <dbReference type="NCBI Taxonomy" id="2036016"/>
    <lineage>
        <taxon>Bacteria</taxon>
        <taxon>Bacillati</taxon>
        <taxon>Bacillota</taxon>
        <taxon>Bacilli</taxon>
        <taxon>Bacillales</taxon>
        <taxon>Bacillaceae</taxon>
        <taxon>Niallia</taxon>
    </lineage>
</organism>
<comment type="caution">
    <text evidence="3">The sequence shown here is derived from an EMBL/GenBank/DDBJ whole genome shotgun (WGS) entry which is preliminary data.</text>
</comment>
<dbReference type="Pfam" id="PF04012">
    <property type="entry name" value="PspA_IM30"/>
    <property type="match status" value="1"/>
</dbReference>
<evidence type="ECO:0000256" key="2">
    <source>
        <dbReference type="SAM" id="Coils"/>
    </source>
</evidence>